<dbReference type="AlphaFoldDB" id="A0A5N6GDS3"/>
<dbReference type="EMBL" id="ML734911">
    <property type="protein sequence ID" value="KAB8239885.1"/>
    <property type="molecule type" value="Genomic_DNA"/>
</dbReference>
<organism evidence="1">
    <name type="scientific">Aspergillus flavus</name>
    <dbReference type="NCBI Taxonomy" id="5059"/>
    <lineage>
        <taxon>Eukaryota</taxon>
        <taxon>Fungi</taxon>
        <taxon>Dikarya</taxon>
        <taxon>Ascomycota</taxon>
        <taxon>Pezizomycotina</taxon>
        <taxon>Eurotiomycetes</taxon>
        <taxon>Eurotiomycetidae</taxon>
        <taxon>Eurotiales</taxon>
        <taxon>Aspergillaceae</taxon>
        <taxon>Aspergillus</taxon>
        <taxon>Aspergillus subgen. Circumdati</taxon>
    </lineage>
</organism>
<reference evidence="1" key="1">
    <citation type="submission" date="2019-04" db="EMBL/GenBank/DDBJ databases">
        <title>Friends and foes A comparative genomics study of 23 Aspergillus species from section Flavi.</title>
        <authorList>
            <consortium name="DOE Joint Genome Institute"/>
            <person name="Kjaerbolling I."/>
            <person name="Vesth T."/>
            <person name="Frisvad J.C."/>
            <person name="Nybo J.L."/>
            <person name="Theobald S."/>
            <person name="Kildgaard S."/>
            <person name="Isbrandt T."/>
            <person name="Kuo A."/>
            <person name="Sato A."/>
            <person name="Lyhne E.K."/>
            <person name="Kogle M.E."/>
            <person name="Wiebenga A."/>
            <person name="Kun R.S."/>
            <person name="Lubbers R.J."/>
            <person name="Makela M.R."/>
            <person name="Barry K."/>
            <person name="Chovatia M."/>
            <person name="Clum A."/>
            <person name="Daum C."/>
            <person name="Haridas S."/>
            <person name="He G."/>
            <person name="LaButti K."/>
            <person name="Lipzen A."/>
            <person name="Mondo S."/>
            <person name="Riley R."/>
            <person name="Salamov A."/>
            <person name="Simmons B.A."/>
            <person name="Magnuson J.K."/>
            <person name="Henrissat B."/>
            <person name="Mortensen U.H."/>
            <person name="Larsen T.O."/>
            <person name="Devries R.P."/>
            <person name="Grigoriev I.V."/>
            <person name="Machida M."/>
            <person name="Baker S.E."/>
            <person name="Andersen M.R."/>
        </authorList>
    </citation>
    <scope>NUCLEOTIDE SEQUENCE [LARGE SCALE GENOMIC DNA]</scope>
    <source>
        <strain evidence="1">CBS 121.62</strain>
    </source>
</reference>
<name>A0A5N6GDS3_ASPFL</name>
<proteinExistence type="predicted"/>
<dbReference type="Proteomes" id="UP000325434">
    <property type="component" value="Unassembled WGS sequence"/>
</dbReference>
<accession>A0A5N6GDS3</accession>
<sequence>MAVRMHLYTPRQIQGYSSLDCLTLYTIPGGSSIVEIPMLFRLQLNLFAGQLYIGSYSEYRETCDFLGLESCKTPEHLNVAADSFICEGHTESRV</sequence>
<protein>
    <submittedName>
        <fullName evidence="1">Uncharacterized protein</fullName>
    </submittedName>
</protein>
<evidence type="ECO:0000313" key="1">
    <source>
        <dbReference type="EMBL" id="KAB8239885.1"/>
    </source>
</evidence>
<gene>
    <name evidence="1" type="ORF">BDV35DRAFT_375182</name>
</gene>